<dbReference type="GO" id="GO:0071972">
    <property type="term" value="F:peptidoglycan L,D-transpeptidase activity"/>
    <property type="evidence" value="ECO:0007669"/>
    <property type="project" value="TreeGrafter"/>
</dbReference>
<keyword evidence="2" id="KW-0808">Transferase</keyword>
<evidence type="ECO:0000256" key="5">
    <source>
        <dbReference type="ARBA" id="ARBA00023316"/>
    </source>
</evidence>
<feature type="active site" description="Proton donor/acceptor" evidence="6">
    <location>
        <position position="131"/>
    </location>
</feature>
<evidence type="ECO:0000259" key="7">
    <source>
        <dbReference type="PROSITE" id="PS52029"/>
    </source>
</evidence>
<evidence type="ECO:0000313" key="8">
    <source>
        <dbReference type="EMBL" id="TQE24614.1"/>
    </source>
</evidence>
<proteinExistence type="predicted"/>
<reference evidence="8 9" key="1">
    <citation type="submission" date="2019-03" db="EMBL/GenBank/DDBJ databases">
        <title>Comparative genomic analyses of the sweetpotato soil rot pathogen, Streptomyces ipomoeae.</title>
        <authorList>
            <person name="Ruschel Soares N."/>
            <person name="Badger J.H."/>
            <person name="Huguet-Tapia J.C."/>
            <person name="Clark C.A."/>
            <person name="Pettis G.S."/>
        </authorList>
    </citation>
    <scope>NUCLEOTIDE SEQUENCE [LARGE SCALE GENOMIC DNA]</scope>
    <source>
        <strain evidence="8 9">88-35</strain>
    </source>
</reference>
<dbReference type="InterPro" id="IPR050979">
    <property type="entry name" value="LD-transpeptidase"/>
</dbReference>
<dbReference type="Pfam" id="PF03734">
    <property type="entry name" value="YkuD"/>
    <property type="match status" value="1"/>
</dbReference>
<name>A0A540Q2T7_9ACTN</name>
<feature type="active site" description="Nucleophile" evidence="6">
    <location>
        <position position="146"/>
    </location>
</feature>
<protein>
    <submittedName>
        <fullName evidence="8">Murein L,D-transpeptidase</fullName>
    </submittedName>
</protein>
<evidence type="ECO:0000256" key="4">
    <source>
        <dbReference type="ARBA" id="ARBA00022984"/>
    </source>
</evidence>
<dbReference type="PROSITE" id="PS52029">
    <property type="entry name" value="LD_TPASE"/>
    <property type="match status" value="1"/>
</dbReference>
<keyword evidence="4 6" id="KW-0573">Peptidoglycan synthesis</keyword>
<dbReference type="PANTHER" id="PTHR30582">
    <property type="entry name" value="L,D-TRANSPEPTIDASE"/>
    <property type="match status" value="1"/>
</dbReference>
<dbReference type="GO" id="GO:0018104">
    <property type="term" value="P:peptidoglycan-protein cross-linking"/>
    <property type="evidence" value="ECO:0007669"/>
    <property type="project" value="TreeGrafter"/>
</dbReference>
<sequence length="176" mass="19647">MTSRLMFRAVAVQIDTPDQVLPPLVYTPSTEEEAVEPMDAVAGTYDLIESVPLGEAEAVARGKVTCTTQLTWVQKGKKVVFGPAPIRSGRTGYPTRGGWHRIYWRHKNHWSTLYHQPMPYSQFFSGGQAFHAVYGSLYTEIGSMGCVNLRVADARALWEALKTGDRVFVWGKRAGR</sequence>
<dbReference type="Proteomes" id="UP000318720">
    <property type="component" value="Unassembled WGS sequence"/>
</dbReference>
<dbReference type="RefSeq" id="WP_078613811.1">
    <property type="nucleotide sequence ID" value="NZ_CP182305.1"/>
</dbReference>
<dbReference type="SUPFAM" id="SSF141523">
    <property type="entry name" value="L,D-transpeptidase catalytic domain-like"/>
    <property type="match status" value="1"/>
</dbReference>
<dbReference type="CDD" id="cd16913">
    <property type="entry name" value="YkuD_like"/>
    <property type="match status" value="1"/>
</dbReference>
<gene>
    <name evidence="8" type="ORF">Sipo8835_33165</name>
</gene>
<dbReference type="AlphaFoldDB" id="A0A540Q2T7"/>
<accession>A0A540Q2T7</accession>
<evidence type="ECO:0000256" key="6">
    <source>
        <dbReference type="PROSITE-ProRule" id="PRU01373"/>
    </source>
</evidence>
<comment type="caution">
    <text evidence="8">The sequence shown here is derived from an EMBL/GenBank/DDBJ whole genome shotgun (WGS) entry which is preliminary data.</text>
</comment>
<comment type="pathway">
    <text evidence="1 6">Cell wall biogenesis; peptidoglycan biosynthesis.</text>
</comment>
<dbReference type="GO" id="GO:0016740">
    <property type="term" value="F:transferase activity"/>
    <property type="evidence" value="ECO:0007669"/>
    <property type="project" value="UniProtKB-KW"/>
</dbReference>
<dbReference type="EMBL" id="SPAZ01000258">
    <property type="protein sequence ID" value="TQE24614.1"/>
    <property type="molecule type" value="Genomic_DNA"/>
</dbReference>
<dbReference type="InterPro" id="IPR005490">
    <property type="entry name" value="LD_TPept_cat_dom"/>
</dbReference>
<dbReference type="GO" id="GO:0005576">
    <property type="term" value="C:extracellular region"/>
    <property type="evidence" value="ECO:0007669"/>
    <property type="project" value="TreeGrafter"/>
</dbReference>
<dbReference type="GO" id="GO:0008360">
    <property type="term" value="P:regulation of cell shape"/>
    <property type="evidence" value="ECO:0007669"/>
    <property type="project" value="UniProtKB-UniRule"/>
</dbReference>
<keyword evidence="5 6" id="KW-0961">Cell wall biogenesis/degradation</keyword>
<dbReference type="Gene3D" id="2.40.440.10">
    <property type="entry name" value="L,D-transpeptidase catalytic domain-like"/>
    <property type="match status" value="1"/>
</dbReference>
<dbReference type="PANTHER" id="PTHR30582:SF33">
    <property type="entry name" value="EXPORTED PROTEIN"/>
    <property type="match status" value="1"/>
</dbReference>
<evidence type="ECO:0000256" key="1">
    <source>
        <dbReference type="ARBA" id="ARBA00004752"/>
    </source>
</evidence>
<keyword evidence="3 6" id="KW-0133">Cell shape</keyword>
<evidence type="ECO:0000256" key="2">
    <source>
        <dbReference type="ARBA" id="ARBA00022679"/>
    </source>
</evidence>
<evidence type="ECO:0000313" key="9">
    <source>
        <dbReference type="Proteomes" id="UP000318720"/>
    </source>
</evidence>
<organism evidence="8 9">
    <name type="scientific">Streptomyces ipomoeae</name>
    <dbReference type="NCBI Taxonomy" id="103232"/>
    <lineage>
        <taxon>Bacteria</taxon>
        <taxon>Bacillati</taxon>
        <taxon>Actinomycetota</taxon>
        <taxon>Actinomycetes</taxon>
        <taxon>Kitasatosporales</taxon>
        <taxon>Streptomycetaceae</taxon>
        <taxon>Streptomyces</taxon>
    </lineage>
</organism>
<dbReference type="InterPro" id="IPR038063">
    <property type="entry name" value="Transpep_catalytic_dom"/>
</dbReference>
<dbReference type="GeneID" id="301695807"/>
<evidence type="ECO:0000256" key="3">
    <source>
        <dbReference type="ARBA" id="ARBA00022960"/>
    </source>
</evidence>
<dbReference type="GO" id="GO:0071555">
    <property type="term" value="P:cell wall organization"/>
    <property type="evidence" value="ECO:0007669"/>
    <property type="project" value="UniProtKB-UniRule"/>
</dbReference>
<feature type="domain" description="L,D-TPase catalytic" evidence="7">
    <location>
        <begin position="59"/>
        <end position="170"/>
    </location>
</feature>